<sequence>MEVPDAIISDGIKKKAGYKYYMAKKVESKKAKSVDKLEEQHVSPIKSGRGKGFMCYGDQVSNVPNKLKKDVMPRKRRSLTIAEEAVIGSLRQKKQPVVGERLSAAHNKYYSSLDTAGDATLYSSSSNESANEIDDADESDMDLSNDNLHRDGDDARYGVFMLNKSTATPNSTYFSLTVTSFSLDFNQTLLDETPTNKLKNFMSHPVYTDAQTTSVLHNQEGNPELTTYISRASEVPLGTHVDVLATKTFMQEMFRYENTHRIPSLPAKKIPYHTTTPQPSSLQAKAKKLMQKAKKNMRKFNFKEEVKLQKGSQRLKVQYKNDMELKYRISQLKATLFLKAQWKSDEEMSLNLDHVNDTCRKVQNHILASTTTITITLWISAQNRSTLLLSLSIMLRDTTKKIQENLIDIFSNNKLGSGNKRLKGRDWTDYDVKSSREMLKKIYEVLRHKEQLRRLEEYVGGCPKTINPRTFDQSAQLKRKHDDQDEDPTAGSDQGKDKKRPRKDTQPLKKSFASKVSSKGNTIPKTSKSCKSVIVEEQDEEHVHDMLLDAEENIADEIRNANKLPNGEATPNTDNAPKSNWFKQPPRPPNPDPEWNKCQVIDDQPKWTWFNDLVSAEKDPLTFDEIMATPIDFSNIELEYNIEEWYKTLSDHLYWKNHEGGRCPFDFSKPLHLKGCLGHLTIASKYFFNNDLEYLNSINMERKYTMSIIKMKATRYELVGIEDMIPNQWSATKELVMRRADRQKYKFKEALGMFTISLIIKKRVEDVQLGVESYLKKLNISRPQKDFPTIFTKEPYTP</sequence>
<organism evidence="2">
    <name type="scientific">Tanacetum cinerariifolium</name>
    <name type="common">Dalmatian daisy</name>
    <name type="synonym">Chrysanthemum cinerariifolium</name>
    <dbReference type="NCBI Taxonomy" id="118510"/>
    <lineage>
        <taxon>Eukaryota</taxon>
        <taxon>Viridiplantae</taxon>
        <taxon>Streptophyta</taxon>
        <taxon>Embryophyta</taxon>
        <taxon>Tracheophyta</taxon>
        <taxon>Spermatophyta</taxon>
        <taxon>Magnoliopsida</taxon>
        <taxon>eudicotyledons</taxon>
        <taxon>Gunneridae</taxon>
        <taxon>Pentapetalae</taxon>
        <taxon>asterids</taxon>
        <taxon>campanulids</taxon>
        <taxon>Asterales</taxon>
        <taxon>Asteraceae</taxon>
        <taxon>Asteroideae</taxon>
        <taxon>Anthemideae</taxon>
        <taxon>Anthemidinae</taxon>
        <taxon>Tanacetum</taxon>
    </lineage>
</organism>
<protein>
    <submittedName>
        <fullName evidence="2">Uncharacterized protein</fullName>
    </submittedName>
</protein>
<feature type="region of interest" description="Disordered" evidence="1">
    <location>
        <begin position="121"/>
        <end position="148"/>
    </location>
</feature>
<evidence type="ECO:0000313" key="2">
    <source>
        <dbReference type="EMBL" id="GEW30421.1"/>
    </source>
</evidence>
<comment type="caution">
    <text evidence="2">The sequence shown here is derived from an EMBL/GenBank/DDBJ whole genome shotgun (WGS) entry which is preliminary data.</text>
</comment>
<proteinExistence type="predicted"/>
<gene>
    <name evidence="2" type="ORF">Tci_202397</name>
</gene>
<name>A0A699GY30_TANCI</name>
<feature type="region of interest" description="Disordered" evidence="1">
    <location>
        <begin position="463"/>
        <end position="531"/>
    </location>
</feature>
<feature type="compositionally biased region" description="Polar residues" evidence="1">
    <location>
        <begin position="514"/>
        <end position="530"/>
    </location>
</feature>
<accession>A0A699GY30</accession>
<reference evidence="2" key="1">
    <citation type="journal article" date="2019" name="Sci. Rep.">
        <title>Draft genome of Tanacetum cinerariifolium, the natural source of mosquito coil.</title>
        <authorList>
            <person name="Yamashiro T."/>
            <person name="Shiraishi A."/>
            <person name="Satake H."/>
            <person name="Nakayama K."/>
        </authorList>
    </citation>
    <scope>NUCLEOTIDE SEQUENCE</scope>
</reference>
<feature type="compositionally biased region" description="Polar residues" evidence="1">
    <location>
        <begin position="467"/>
        <end position="476"/>
    </location>
</feature>
<dbReference type="AlphaFoldDB" id="A0A699GY30"/>
<feature type="compositionally biased region" description="Polar residues" evidence="1">
    <location>
        <begin position="569"/>
        <end position="582"/>
    </location>
</feature>
<dbReference type="EMBL" id="BKCJ010052947">
    <property type="protein sequence ID" value="GEW30421.1"/>
    <property type="molecule type" value="Genomic_DNA"/>
</dbReference>
<evidence type="ECO:0000256" key="1">
    <source>
        <dbReference type="SAM" id="MobiDB-lite"/>
    </source>
</evidence>
<feature type="region of interest" description="Disordered" evidence="1">
    <location>
        <begin position="562"/>
        <end position="592"/>
    </location>
</feature>
<feature type="compositionally biased region" description="Polar residues" evidence="1">
    <location>
        <begin position="121"/>
        <end position="130"/>
    </location>
</feature>
<feature type="compositionally biased region" description="Acidic residues" evidence="1">
    <location>
        <begin position="131"/>
        <end position="143"/>
    </location>
</feature>